<accession>A0A562BAA5</accession>
<comment type="caution">
    <text evidence="2">The sequence shown here is derived from an EMBL/GenBank/DDBJ whole genome shotgun (WGS) entry which is preliminary data.</text>
</comment>
<dbReference type="EMBL" id="VLJN01000032">
    <property type="protein sequence ID" value="TWG82106.1"/>
    <property type="molecule type" value="Genomic_DNA"/>
</dbReference>
<gene>
    <name evidence="2" type="ORF">L602_003800000050</name>
</gene>
<reference evidence="2 3" key="1">
    <citation type="submission" date="2019-07" db="EMBL/GenBank/DDBJ databases">
        <title>Genome sequencing of lignin-degrading bacterial isolates.</title>
        <authorList>
            <person name="Gladden J."/>
        </authorList>
    </citation>
    <scope>NUCLEOTIDE SEQUENCE [LARGE SCALE GENOMIC DNA]</scope>
    <source>
        <strain evidence="2 3">J11</strain>
    </source>
</reference>
<evidence type="ECO:0000256" key="1">
    <source>
        <dbReference type="SAM" id="Phobius"/>
    </source>
</evidence>
<keyword evidence="3" id="KW-1185">Reference proteome</keyword>
<organism evidence="2 3">
    <name type="scientific">Cupriavidus gilardii J11</name>
    <dbReference type="NCBI Taxonomy" id="936133"/>
    <lineage>
        <taxon>Bacteria</taxon>
        <taxon>Pseudomonadati</taxon>
        <taxon>Pseudomonadota</taxon>
        <taxon>Betaproteobacteria</taxon>
        <taxon>Burkholderiales</taxon>
        <taxon>Burkholderiaceae</taxon>
        <taxon>Cupriavidus</taxon>
    </lineage>
</organism>
<keyword evidence="1" id="KW-1133">Transmembrane helix</keyword>
<evidence type="ECO:0000313" key="3">
    <source>
        <dbReference type="Proteomes" id="UP000318141"/>
    </source>
</evidence>
<evidence type="ECO:0008006" key="4">
    <source>
        <dbReference type="Google" id="ProtNLM"/>
    </source>
</evidence>
<feature type="transmembrane region" description="Helical" evidence="1">
    <location>
        <begin position="90"/>
        <end position="112"/>
    </location>
</feature>
<evidence type="ECO:0000313" key="2">
    <source>
        <dbReference type="EMBL" id="TWG82106.1"/>
    </source>
</evidence>
<dbReference type="Proteomes" id="UP000318141">
    <property type="component" value="Unassembled WGS sequence"/>
</dbReference>
<proteinExistence type="predicted"/>
<sequence length="198" mass="21311">MAYNEVTAPLADHRQSPHPPGVAVEDLAMRKRIYWLLPDVASARRTMDDLLLARIENRHIHFVARDGEDMTGLHEANLFQTSDIVHAAEMGLMVGGGVGVVAGVVVAMFPIVGDTPQWGLIGVMAVLGAVFGAWASSMIGSSAPNSRLRPFAADIADGKILLMVDVPRGRVEEIETLLREVHPEARFAGMDPAVPAFP</sequence>
<name>A0A562BAA5_9BURK</name>
<keyword evidence="1" id="KW-0472">Membrane</keyword>
<dbReference type="AlphaFoldDB" id="A0A562BAA5"/>
<protein>
    <recommendedName>
        <fullName evidence="4">DUF1269 domain-containing protein</fullName>
    </recommendedName>
</protein>
<feature type="transmembrane region" description="Helical" evidence="1">
    <location>
        <begin position="118"/>
        <end position="139"/>
    </location>
</feature>
<keyword evidence="1" id="KW-0812">Transmembrane</keyword>